<keyword evidence="3" id="KW-1185">Reference proteome</keyword>
<proteinExistence type="predicted"/>
<name>A0ABR2TR39_9ROSI</name>
<sequence>MDQRVKKEAAELPLTTTTLAVWRLKSAGEEDFTLAPKLNPSSSEKKTNNRKKAKASTEKKLKLKKSQSETIIKPLFEKQRW</sequence>
<evidence type="ECO:0000313" key="2">
    <source>
        <dbReference type="EMBL" id="KAK9039653.1"/>
    </source>
</evidence>
<evidence type="ECO:0000313" key="3">
    <source>
        <dbReference type="Proteomes" id="UP001396334"/>
    </source>
</evidence>
<evidence type="ECO:0000256" key="1">
    <source>
        <dbReference type="SAM" id="MobiDB-lite"/>
    </source>
</evidence>
<gene>
    <name evidence="2" type="ORF">V6N11_014849</name>
</gene>
<dbReference type="Proteomes" id="UP001396334">
    <property type="component" value="Unassembled WGS sequence"/>
</dbReference>
<protein>
    <submittedName>
        <fullName evidence="2">Uncharacterized protein</fullName>
    </submittedName>
</protein>
<organism evidence="2 3">
    <name type="scientific">Hibiscus sabdariffa</name>
    <name type="common">roselle</name>
    <dbReference type="NCBI Taxonomy" id="183260"/>
    <lineage>
        <taxon>Eukaryota</taxon>
        <taxon>Viridiplantae</taxon>
        <taxon>Streptophyta</taxon>
        <taxon>Embryophyta</taxon>
        <taxon>Tracheophyta</taxon>
        <taxon>Spermatophyta</taxon>
        <taxon>Magnoliopsida</taxon>
        <taxon>eudicotyledons</taxon>
        <taxon>Gunneridae</taxon>
        <taxon>Pentapetalae</taxon>
        <taxon>rosids</taxon>
        <taxon>malvids</taxon>
        <taxon>Malvales</taxon>
        <taxon>Malvaceae</taxon>
        <taxon>Malvoideae</taxon>
        <taxon>Hibiscus</taxon>
    </lineage>
</organism>
<feature type="region of interest" description="Disordered" evidence="1">
    <location>
        <begin position="33"/>
        <end position="62"/>
    </location>
</feature>
<accession>A0ABR2TR39</accession>
<reference evidence="2 3" key="1">
    <citation type="journal article" date="2024" name="G3 (Bethesda)">
        <title>Genome assembly of Hibiscus sabdariffa L. provides insights into metabolisms of medicinal natural products.</title>
        <authorList>
            <person name="Kim T."/>
        </authorList>
    </citation>
    <scope>NUCLEOTIDE SEQUENCE [LARGE SCALE GENOMIC DNA]</scope>
    <source>
        <strain evidence="2">TK-2024</strain>
        <tissue evidence="2">Old leaves</tissue>
    </source>
</reference>
<dbReference type="EMBL" id="JBBPBN010000004">
    <property type="protein sequence ID" value="KAK9039653.1"/>
    <property type="molecule type" value="Genomic_DNA"/>
</dbReference>
<comment type="caution">
    <text evidence="2">The sequence shown here is derived from an EMBL/GenBank/DDBJ whole genome shotgun (WGS) entry which is preliminary data.</text>
</comment>